<gene>
    <name evidence="9" type="ORF">H6G81_24810</name>
</gene>
<dbReference type="Pfam" id="PF03170">
    <property type="entry name" value="BcsB"/>
    <property type="match status" value="1"/>
</dbReference>
<dbReference type="PANTHER" id="PTHR39083">
    <property type="entry name" value="CYCLIC DI-GMP-BINDING PROTEIN"/>
    <property type="match status" value="1"/>
</dbReference>
<feature type="signal peptide" evidence="8">
    <location>
        <begin position="1"/>
        <end position="32"/>
    </location>
</feature>
<keyword evidence="8" id="KW-0732">Signal</keyword>
<evidence type="ECO:0000313" key="10">
    <source>
        <dbReference type="Proteomes" id="UP000660380"/>
    </source>
</evidence>
<organism evidence="9 10">
    <name type="scientific">Scytonema hofmannii FACHB-248</name>
    <dbReference type="NCBI Taxonomy" id="1842502"/>
    <lineage>
        <taxon>Bacteria</taxon>
        <taxon>Bacillati</taxon>
        <taxon>Cyanobacteriota</taxon>
        <taxon>Cyanophyceae</taxon>
        <taxon>Nostocales</taxon>
        <taxon>Scytonemataceae</taxon>
        <taxon>Scytonema</taxon>
    </lineage>
</organism>
<accession>A0ABR8GWX4</accession>
<keyword evidence="10" id="KW-1185">Reference proteome</keyword>
<protein>
    <submittedName>
        <fullName evidence="9">Cellulose biosynthesis cyclic di-GMP-binding regulatory protein BcsB</fullName>
    </submittedName>
</protein>
<dbReference type="Proteomes" id="UP000660380">
    <property type="component" value="Unassembled WGS sequence"/>
</dbReference>
<evidence type="ECO:0000256" key="1">
    <source>
        <dbReference type="ARBA" id="ARBA00004162"/>
    </source>
</evidence>
<evidence type="ECO:0000256" key="6">
    <source>
        <dbReference type="SAM" id="MobiDB-lite"/>
    </source>
</evidence>
<comment type="subcellular location">
    <subcellularLocation>
        <location evidence="1">Cell membrane</location>
        <topology evidence="1">Single-pass membrane protein</topology>
    </subcellularLocation>
</comment>
<feature type="transmembrane region" description="Helical" evidence="7">
    <location>
        <begin position="764"/>
        <end position="786"/>
    </location>
</feature>
<evidence type="ECO:0000256" key="7">
    <source>
        <dbReference type="SAM" id="Phobius"/>
    </source>
</evidence>
<dbReference type="Gene3D" id="2.60.120.260">
    <property type="entry name" value="Galactose-binding domain-like"/>
    <property type="match status" value="2"/>
</dbReference>
<dbReference type="InterPro" id="IPR018513">
    <property type="entry name" value="Cell_synthase_bac"/>
</dbReference>
<dbReference type="EMBL" id="JACJTA010000069">
    <property type="protein sequence ID" value="MBD2607658.1"/>
    <property type="molecule type" value="Genomic_DNA"/>
</dbReference>
<sequence length="795" mass="88335">MKQLFNLSQISKKAICVTSCFLVLPCSLTLSAKPKNESNLKQIVLAQAITPEVDNTNNLEIAQNTQKPRPTDDTETDDDKKLKPYSLEFNRSPIVGNRLRLRGVYSESRLAFTRPRGWNLNKGKVQALIRFQHSPSLYANRSNLTVLVNGTSIGSVPLNKKQSQLGQVLMNINPKLLQDYNELTVAALQSNTQGCTDPNSPDLWTEILPDSKLIFNYQQEPIPLNFDRYPYPLFDKLGLETNQIVYLQPSLVSQSWLSAAARLQAALGRLADFRPIQTRMSANVADLKLEERLIIIGTPSEQPVLASLNLPVKVVGNQVLDRNNSPIASDTGVLILAMSKKDGGAPVLIATGNGAKGVAKAVQFLAQPDLRKMGTGQVVLVSQVKEVETPGDREWPRYLPSANSFKLSDLKTPVTSEGFNDLTVRGANAPAIEIDLRALPDERFVRGSSMNLVYSYGPQINPRTSALQVFLDDNFIGGARLESDRGETRKTLKVDLPPNLVQPNSKLQVFFRMTAREPFDREKCIHPPDQQLTGTVHSDTSFDLKRENSVQLPDLNLLRFGYPFAAPQDLSKTAIVVPTNPSNTDILTMLAFSERLGRLSQANSVKLDVYTPDTLPKSVRDNHNLVAIGTRDKLPFQPEFNKSSGFNLAQAFSRASAQGTIQTPQDAQGMIKQILSPWNGDRVILGLTAQTQVGLERVRQVLNQDPWFSQLKKDTVLISSDKKDPRPYDPDAYELEFFQSAPANRRVENTNFLSKASRLIEDNWLLLPVGIVGVSLLLYGIVQLYLKRTADAERR</sequence>
<name>A0ABR8GWX4_9CYAN</name>
<evidence type="ECO:0000256" key="8">
    <source>
        <dbReference type="SAM" id="SignalP"/>
    </source>
</evidence>
<evidence type="ECO:0000256" key="3">
    <source>
        <dbReference type="ARBA" id="ARBA00022692"/>
    </source>
</evidence>
<feature type="compositionally biased region" description="Polar residues" evidence="6">
    <location>
        <begin position="56"/>
        <end position="68"/>
    </location>
</feature>
<keyword evidence="4 7" id="KW-1133">Transmembrane helix</keyword>
<keyword evidence="3 7" id="KW-0812">Transmembrane</keyword>
<evidence type="ECO:0000256" key="2">
    <source>
        <dbReference type="ARBA" id="ARBA00022475"/>
    </source>
</evidence>
<feature type="region of interest" description="Disordered" evidence="6">
    <location>
        <begin position="56"/>
        <end position="81"/>
    </location>
</feature>
<evidence type="ECO:0000256" key="4">
    <source>
        <dbReference type="ARBA" id="ARBA00022989"/>
    </source>
</evidence>
<feature type="chain" id="PRO_5046304642" evidence="8">
    <location>
        <begin position="33"/>
        <end position="795"/>
    </location>
</feature>
<comment type="caution">
    <text evidence="9">The sequence shown here is derived from an EMBL/GenBank/DDBJ whole genome shotgun (WGS) entry which is preliminary data.</text>
</comment>
<reference evidence="9 10" key="1">
    <citation type="journal article" date="2020" name="ISME J.">
        <title>Comparative genomics reveals insights into cyanobacterial evolution and habitat adaptation.</title>
        <authorList>
            <person name="Chen M.Y."/>
            <person name="Teng W.K."/>
            <person name="Zhao L."/>
            <person name="Hu C.X."/>
            <person name="Zhou Y.K."/>
            <person name="Han B.P."/>
            <person name="Song L.R."/>
            <person name="Shu W.S."/>
        </authorList>
    </citation>
    <scope>NUCLEOTIDE SEQUENCE [LARGE SCALE GENOMIC DNA]</scope>
    <source>
        <strain evidence="9 10">FACHB-248</strain>
    </source>
</reference>
<proteinExistence type="predicted"/>
<dbReference type="RefSeq" id="WP_029632654.1">
    <property type="nucleotide sequence ID" value="NZ_JACJTA010000069.1"/>
</dbReference>
<dbReference type="PANTHER" id="PTHR39083:SF1">
    <property type="entry name" value="CYCLIC DI-GMP-BINDING PROTEIN"/>
    <property type="match status" value="1"/>
</dbReference>
<keyword evidence="2" id="KW-1003">Cell membrane</keyword>
<keyword evidence="5 7" id="KW-0472">Membrane</keyword>
<evidence type="ECO:0000313" key="9">
    <source>
        <dbReference type="EMBL" id="MBD2607658.1"/>
    </source>
</evidence>
<evidence type="ECO:0000256" key="5">
    <source>
        <dbReference type="ARBA" id="ARBA00023136"/>
    </source>
</evidence>